<reference evidence="1" key="1">
    <citation type="submission" date="2020-09" db="EMBL/GenBank/DDBJ databases">
        <title>Bosea spartocytisi sp. nov. a root nodule endophyte of Spartocytisus supranubius in the high mountain ecosystem fo the Teide National Park (Canary Islands, Spain).</title>
        <authorList>
            <person name="Pulido-Suarez L."/>
            <person name="Peix A."/>
            <person name="Igual J.M."/>
            <person name="Socas-Perez N."/>
            <person name="Velazquez E."/>
            <person name="Flores-Felix J.D."/>
            <person name="Leon-Barrios M."/>
        </authorList>
    </citation>
    <scope>NUCLEOTIDE SEQUENCE</scope>
    <source>
        <strain evidence="1">SSUT16</strain>
    </source>
</reference>
<gene>
    <name evidence="1" type="ORF">IED13_08515</name>
</gene>
<proteinExistence type="predicted"/>
<evidence type="ECO:0000313" key="1">
    <source>
        <dbReference type="EMBL" id="MBD3845738.1"/>
    </source>
</evidence>
<dbReference type="EMBL" id="JACXWY010000004">
    <property type="protein sequence ID" value="MBD3845738.1"/>
    <property type="molecule type" value="Genomic_DNA"/>
</dbReference>
<accession>A0A927E7E6</accession>
<protein>
    <submittedName>
        <fullName evidence="1">Uncharacterized protein</fullName>
    </submittedName>
</protein>
<keyword evidence="2" id="KW-1185">Reference proteome</keyword>
<dbReference type="Proteomes" id="UP000619295">
    <property type="component" value="Unassembled WGS sequence"/>
</dbReference>
<comment type="caution">
    <text evidence="1">The sequence shown here is derived from an EMBL/GenBank/DDBJ whole genome shotgun (WGS) entry which is preliminary data.</text>
</comment>
<sequence>MAATATTGSSPKLWTPGDWNALFGLGPHILVNLLTTEPHGKLEPAE</sequence>
<name>A0A927E7E6_9HYPH</name>
<evidence type="ECO:0000313" key="2">
    <source>
        <dbReference type="Proteomes" id="UP000619295"/>
    </source>
</evidence>
<dbReference type="RefSeq" id="WP_191123919.1">
    <property type="nucleotide sequence ID" value="NZ_JACXWY010000004.1"/>
</dbReference>
<organism evidence="1 2">
    <name type="scientific">Bosea spartocytisi</name>
    <dbReference type="NCBI Taxonomy" id="2773451"/>
    <lineage>
        <taxon>Bacteria</taxon>
        <taxon>Pseudomonadati</taxon>
        <taxon>Pseudomonadota</taxon>
        <taxon>Alphaproteobacteria</taxon>
        <taxon>Hyphomicrobiales</taxon>
        <taxon>Boseaceae</taxon>
        <taxon>Bosea</taxon>
    </lineage>
</organism>
<dbReference type="AlphaFoldDB" id="A0A927E7E6"/>